<feature type="domain" description="BEN" evidence="7">
    <location>
        <begin position="301"/>
        <end position="399"/>
    </location>
</feature>
<organism evidence="8 9">
    <name type="scientific">Lucilia cuprina</name>
    <name type="common">Green bottle fly</name>
    <name type="synonym">Australian sheep blowfly</name>
    <dbReference type="NCBI Taxonomy" id="7375"/>
    <lineage>
        <taxon>Eukaryota</taxon>
        <taxon>Metazoa</taxon>
        <taxon>Ecdysozoa</taxon>
        <taxon>Arthropoda</taxon>
        <taxon>Hexapoda</taxon>
        <taxon>Insecta</taxon>
        <taxon>Pterygota</taxon>
        <taxon>Neoptera</taxon>
        <taxon>Endopterygota</taxon>
        <taxon>Diptera</taxon>
        <taxon>Brachycera</taxon>
        <taxon>Muscomorpha</taxon>
        <taxon>Oestroidea</taxon>
        <taxon>Calliphoridae</taxon>
        <taxon>Luciliinae</taxon>
        <taxon>Lucilia</taxon>
    </lineage>
</organism>
<keyword evidence="5" id="KW-0539">Nucleus</keyword>
<keyword evidence="3" id="KW-0805">Transcription regulation</keyword>
<comment type="caution">
    <text evidence="8">The sequence shown here is derived from an EMBL/GenBank/DDBJ whole genome shotgun (WGS) entry which is preliminary data.</text>
</comment>
<proteinExistence type="predicted"/>
<dbReference type="GO" id="GO:0045746">
    <property type="term" value="P:negative regulation of Notch signaling pathway"/>
    <property type="evidence" value="ECO:0007669"/>
    <property type="project" value="InterPro"/>
</dbReference>
<evidence type="ECO:0000313" key="9">
    <source>
        <dbReference type="Proteomes" id="UP000037069"/>
    </source>
</evidence>
<feature type="coiled-coil region" evidence="6">
    <location>
        <begin position="54"/>
        <end position="81"/>
    </location>
</feature>
<dbReference type="GO" id="GO:0003677">
    <property type="term" value="F:DNA binding"/>
    <property type="evidence" value="ECO:0007669"/>
    <property type="project" value="InterPro"/>
</dbReference>
<dbReference type="PANTHER" id="PTHR35346">
    <property type="entry name" value="BEN DOMAIN-CONTAINING PROTEIN 6"/>
    <property type="match status" value="1"/>
</dbReference>
<evidence type="ECO:0000259" key="7">
    <source>
        <dbReference type="PROSITE" id="PS51457"/>
    </source>
</evidence>
<keyword evidence="4" id="KW-0804">Transcription</keyword>
<gene>
    <name evidence="8" type="ORF">FF38_12707</name>
</gene>
<reference evidence="8 9" key="1">
    <citation type="journal article" date="2015" name="Nat. Commun.">
        <title>Lucilia cuprina genome unlocks parasitic fly biology to underpin future interventions.</title>
        <authorList>
            <person name="Anstead C.A."/>
            <person name="Korhonen P.K."/>
            <person name="Young N.D."/>
            <person name="Hall R.S."/>
            <person name="Jex A.R."/>
            <person name="Murali S.C."/>
            <person name="Hughes D.S."/>
            <person name="Lee S.F."/>
            <person name="Perry T."/>
            <person name="Stroehlein A.J."/>
            <person name="Ansell B.R."/>
            <person name="Breugelmans B."/>
            <person name="Hofmann A."/>
            <person name="Qu J."/>
            <person name="Dugan S."/>
            <person name="Lee S.L."/>
            <person name="Chao H."/>
            <person name="Dinh H."/>
            <person name="Han Y."/>
            <person name="Doddapaneni H.V."/>
            <person name="Worley K.C."/>
            <person name="Muzny D.M."/>
            <person name="Ioannidis P."/>
            <person name="Waterhouse R.M."/>
            <person name="Zdobnov E.M."/>
            <person name="James P.J."/>
            <person name="Bagnall N.H."/>
            <person name="Kotze A.C."/>
            <person name="Gibbs R.A."/>
            <person name="Richards S."/>
            <person name="Batterham P."/>
            <person name="Gasser R.B."/>
        </authorList>
    </citation>
    <scope>NUCLEOTIDE SEQUENCE [LARGE SCALE GENOMIC DNA]</scope>
    <source>
        <strain evidence="8 9">LS</strain>
        <tissue evidence="8">Full body</tissue>
    </source>
</reference>
<evidence type="ECO:0000256" key="3">
    <source>
        <dbReference type="ARBA" id="ARBA00023015"/>
    </source>
</evidence>
<dbReference type="Proteomes" id="UP000037069">
    <property type="component" value="Unassembled WGS sequence"/>
</dbReference>
<dbReference type="InterPro" id="IPR037496">
    <property type="entry name" value="BEND6-like"/>
</dbReference>
<dbReference type="EMBL" id="JRES01000944">
    <property type="protein sequence ID" value="KNC26955.1"/>
    <property type="molecule type" value="Genomic_DNA"/>
</dbReference>
<name>A0A0L0C3T7_LUCCU</name>
<dbReference type="PANTHER" id="PTHR35346:SF1">
    <property type="entry name" value="BEN DOMAIN-CONTAINING PROTEIN 6"/>
    <property type="match status" value="1"/>
</dbReference>
<dbReference type="Gene3D" id="1.10.10.2590">
    <property type="entry name" value="BEN domain"/>
    <property type="match status" value="1"/>
</dbReference>
<dbReference type="OrthoDB" id="8186171at2759"/>
<evidence type="ECO:0000256" key="6">
    <source>
        <dbReference type="SAM" id="Coils"/>
    </source>
</evidence>
<dbReference type="OMA" id="PKPLKQM"/>
<keyword evidence="6" id="KW-0175">Coiled coil</keyword>
<dbReference type="STRING" id="7375.A0A0L0C3T7"/>
<dbReference type="InterPro" id="IPR018379">
    <property type="entry name" value="BEN_domain"/>
</dbReference>
<dbReference type="SMART" id="SM01025">
    <property type="entry name" value="BEN"/>
    <property type="match status" value="1"/>
</dbReference>
<dbReference type="GO" id="GO:0005634">
    <property type="term" value="C:nucleus"/>
    <property type="evidence" value="ECO:0007669"/>
    <property type="project" value="UniProtKB-SubCell"/>
</dbReference>
<comment type="subcellular location">
    <subcellularLocation>
        <location evidence="1">Nucleus</location>
    </subcellularLocation>
</comment>
<evidence type="ECO:0000256" key="4">
    <source>
        <dbReference type="ARBA" id="ARBA00023163"/>
    </source>
</evidence>
<keyword evidence="9" id="KW-1185">Reference proteome</keyword>
<dbReference type="PROSITE" id="PS51457">
    <property type="entry name" value="BEN"/>
    <property type="match status" value="1"/>
</dbReference>
<accession>A0A0L0C3T7</accession>
<keyword evidence="2" id="KW-0678">Repressor</keyword>
<sequence length="419" mass="46840">MEAKMMQLQPMTVMVGSVNKFKGISQTEDRPLMVNAWSQTTSDDFSYLYQVENMEKQSQREKQLEEKIKVLEENLKAHSELLSQIHATSARTSALLSQQQQTSTSESISNDSFNSNIINGTTQSTPKIVNAINSTSQVNCSPSESVKYTIIAEGMANHSGEPIEIELAEDDGALNLNSSADSERLEICLEPEENIDVKTEYSIENNRVIETSTDTTPNEQHFIKKRKLTSEQLDVSYKPPVQKRLCNGNNLPRAGKVQIKNIQTLTPVQINKNSLASENSNSPSYNSEGGINIDNVMVSIGPNNTRIPAKLYENMNWTSASIATRKLLMAIFDRKVLATHSMTGRPSPAFKDQGKPLKQMLDPLIIADIIFAVTRKCNVSDKEVRNAITTKCADENKMMKLQINKRTPMRGINKENMNY</sequence>
<dbReference type="AlphaFoldDB" id="A0A0L0C3T7"/>
<evidence type="ECO:0000256" key="5">
    <source>
        <dbReference type="ARBA" id="ARBA00023242"/>
    </source>
</evidence>
<evidence type="ECO:0000256" key="2">
    <source>
        <dbReference type="ARBA" id="ARBA00022491"/>
    </source>
</evidence>
<dbReference type="GO" id="GO:0045666">
    <property type="term" value="P:positive regulation of neuron differentiation"/>
    <property type="evidence" value="ECO:0007669"/>
    <property type="project" value="InterPro"/>
</dbReference>
<evidence type="ECO:0000313" key="8">
    <source>
        <dbReference type="EMBL" id="KNC26955.1"/>
    </source>
</evidence>
<evidence type="ECO:0000256" key="1">
    <source>
        <dbReference type="ARBA" id="ARBA00004123"/>
    </source>
</evidence>
<dbReference type="GO" id="GO:0003714">
    <property type="term" value="F:transcription corepressor activity"/>
    <property type="evidence" value="ECO:0007669"/>
    <property type="project" value="InterPro"/>
</dbReference>
<dbReference type="Pfam" id="PF10523">
    <property type="entry name" value="BEN"/>
    <property type="match status" value="1"/>
</dbReference>
<protein>
    <recommendedName>
        <fullName evidence="7">BEN domain-containing protein</fullName>
    </recommendedName>
</protein>